<keyword evidence="1" id="KW-0472">Membrane</keyword>
<organism evidence="2 3">
    <name type="scientific">Acidithiobacillus thiooxidans</name>
    <name type="common">Thiobacillus thiooxidans</name>
    <dbReference type="NCBI Taxonomy" id="930"/>
    <lineage>
        <taxon>Bacteria</taxon>
        <taxon>Pseudomonadati</taxon>
        <taxon>Pseudomonadota</taxon>
        <taxon>Acidithiobacillia</taxon>
        <taxon>Acidithiobacillales</taxon>
        <taxon>Acidithiobacillaceae</taxon>
        <taxon>Acidithiobacillus</taxon>
    </lineage>
</organism>
<name>A0A1C2IK14_ACITH</name>
<feature type="transmembrane region" description="Helical" evidence="1">
    <location>
        <begin position="35"/>
        <end position="53"/>
    </location>
</feature>
<evidence type="ECO:0000256" key="1">
    <source>
        <dbReference type="SAM" id="Phobius"/>
    </source>
</evidence>
<dbReference type="EMBL" id="LWRY01000003">
    <property type="protein sequence ID" value="OCX76353.1"/>
    <property type="molecule type" value="Genomic_DNA"/>
</dbReference>
<accession>A0A1C2IK14</accession>
<sequence length="63" mass="7573">MDFHWILHLIVSALIRGLIYMEVWKVARHLSALDVFICIVVLVLAIALLRGIWRRLFGYRRYY</sequence>
<dbReference type="Proteomes" id="UP000095008">
    <property type="component" value="Unassembled WGS sequence"/>
</dbReference>
<keyword evidence="1" id="KW-0812">Transmembrane</keyword>
<feature type="transmembrane region" description="Helical" evidence="1">
    <location>
        <begin position="6"/>
        <end position="23"/>
    </location>
</feature>
<proteinExistence type="predicted"/>
<dbReference type="RefSeq" id="WP_065974994.1">
    <property type="nucleotide sequence ID" value="NZ_LWRY01000003.1"/>
</dbReference>
<dbReference type="AlphaFoldDB" id="A0A1C2IK14"/>
<keyword evidence="1" id="KW-1133">Transmembrane helix</keyword>
<gene>
    <name evidence="2" type="ORF">A6M23_00525</name>
</gene>
<evidence type="ECO:0000313" key="2">
    <source>
        <dbReference type="EMBL" id="OCX76353.1"/>
    </source>
</evidence>
<keyword evidence="3" id="KW-1185">Reference proteome</keyword>
<comment type="caution">
    <text evidence="2">The sequence shown here is derived from an EMBL/GenBank/DDBJ whole genome shotgun (WGS) entry which is preliminary data.</text>
</comment>
<protein>
    <submittedName>
        <fullName evidence="2">Uncharacterized protein</fullName>
    </submittedName>
</protein>
<reference evidence="2" key="1">
    <citation type="journal article" date="2016" name="Int. J. Mol. Sci.">
        <title>Comparative genomics of the extreme acidophile Acidithiobacillus thiooxidans reveals intraspecific divergence and niche adaptation.</title>
        <authorList>
            <person name="Zhang X."/>
            <person name="Feng X."/>
            <person name="Tao J."/>
            <person name="Ma L."/>
            <person name="Xiao Y."/>
            <person name="Liang Y."/>
            <person name="Liu X."/>
            <person name="Yin H."/>
        </authorList>
    </citation>
    <scope>NUCLEOTIDE SEQUENCE [LARGE SCALE GENOMIC DNA]</scope>
    <source>
        <strain evidence="2">DXS-W</strain>
    </source>
</reference>
<evidence type="ECO:0000313" key="3">
    <source>
        <dbReference type="Proteomes" id="UP000095008"/>
    </source>
</evidence>